<keyword evidence="1" id="KW-0472">Membrane</keyword>
<protein>
    <submittedName>
        <fullName evidence="2">Uncharacterized protein</fullName>
    </submittedName>
</protein>
<reference evidence="2 3" key="1">
    <citation type="submission" date="2024-07" db="EMBL/GenBank/DDBJ databases">
        <title>Characterization of a bacterium isolated from hydrolysated instant sea cucumber by whole-genome sequencing and metabolomics.</title>
        <authorList>
            <person name="Luo X."/>
            <person name="Zhang Z."/>
            <person name="Zheng Z."/>
            <person name="Zhang W."/>
            <person name="Ming T."/>
            <person name="Jiao L."/>
            <person name="Su X."/>
            <person name="Kong F."/>
            <person name="Xu J."/>
        </authorList>
    </citation>
    <scope>NUCLEOTIDE SEQUENCE [LARGE SCALE GENOMIC DNA]</scope>
    <source>
        <strain evidence="2 3">XL-2024</strain>
    </source>
</reference>
<name>A0ABV3VXC0_9BACI</name>
<gene>
    <name evidence="2" type="ORF">AB1300_10475</name>
</gene>
<evidence type="ECO:0000313" key="3">
    <source>
        <dbReference type="Proteomes" id="UP001558534"/>
    </source>
</evidence>
<sequence>MQTAKNQGMILLAMRLMVESIYTYFITTIFSLEELLKFKDFTYLPNCTAYYFLTQKVLMFCSNPLFLGECQTHPKDVPLLKKSNTTTIAQLSKEKSVKTRIRVEKKILEMTLKKVKFTFNVVAHEANVSKNGFTNKRILELGKDIMWDTNK</sequence>
<keyword evidence="3" id="KW-1185">Reference proteome</keyword>
<feature type="transmembrane region" description="Helical" evidence="1">
    <location>
        <begin position="12"/>
        <end position="32"/>
    </location>
</feature>
<organism evidence="2 3">
    <name type="scientific">Lysinibacillus xylanilyticus</name>
    <dbReference type="NCBI Taxonomy" id="582475"/>
    <lineage>
        <taxon>Bacteria</taxon>
        <taxon>Bacillati</taxon>
        <taxon>Bacillota</taxon>
        <taxon>Bacilli</taxon>
        <taxon>Bacillales</taxon>
        <taxon>Bacillaceae</taxon>
        <taxon>Lysinibacillus</taxon>
    </lineage>
</organism>
<comment type="caution">
    <text evidence="2">The sequence shown here is derived from an EMBL/GenBank/DDBJ whole genome shotgun (WGS) entry which is preliminary data.</text>
</comment>
<keyword evidence="1" id="KW-0812">Transmembrane</keyword>
<dbReference type="Proteomes" id="UP001558534">
    <property type="component" value="Unassembled WGS sequence"/>
</dbReference>
<dbReference type="RefSeq" id="WP_368636434.1">
    <property type="nucleotide sequence ID" value="NZ_JBFRHK010000005.1"/>
</dbReference>
<dbReference type="EMBL" id="JBFRHK010000005">
    <property type="protein sequence ID" value="MEX3745560.1"/>
    <property type="molecule type" value="Genomic_DNA"/>
</dbReference>
<evidence type="ECO:0000256" key="1">
    <source>
        <dbReference type="SAM" id="Phobius"/>
    </source>
</evidence>
<keyword evidence="1" id="KW-1133">Transmembrane helix</keyword>
<proteinExistence type="predicted"/>
<evidence type="ECO:0000313" key="2">
    <source>
        <dbReference type="EMBL" id="MEX3745560.1"/>
    </source>
</evidence>
<accession>A0ABV3VXC0</accession>